<proteinExistence type="predicted"/>
<dbReference type="InterPro" id="IPR011335">
    <property type="entry name" value="Restrct_endonuc-II-like"/>
</dbReference>
<keyword evidence="1" id="KW-0175">Coiled coil</keyword>
<dbReference type="InterPro" id="IPR011856">
    <property type="entry name" value="tRNA_endonuc-like_dom_sf"/>
</dbReference>
<comment type="caution">
    <text evidence="2">The sequence shown here is derived from an EMBL/GenBank/DDBJ whole genome shotgun (WGS) entry which is preliminary data.</text>
</comment>
<gene>
    <name evidence="2" type="ORF">FEV09_12995</name>
</gene>
<dbReference type="PANTHER" id="PTHR38753">
    <property type="entry name" value="SLR1441 PROTEIN"/>
    <property type="match status" value="1"/>
</dbReference>
<dbReference type="Gene3D" id="3.40.1350.10">
    <property type="match status" value="1"/>
</dbReference>
<protein>
    <submittedName>
        <fullName evidence="2">DUF3782 domain-containing protein</fullName>
    </submittedName>
</protein>
<dbReference type="Proteomes" id="UP001152872">
    <property type="component" value="Unassembled WGS sequence"/>
</dbReference>
<dbReference type="AlphaFoldDB" id="A0A9X4MBQ8"/>
<name>A0A9X4MBQ8_9CYAN</name>
<dbReference type="EMBL" id="VBTY01000103">
    <property type="protein sequence ID" value="MDG3495470.1"/>
    <property type="molecule type" value="Genomic_DNA"/>
</dbReference>
<evidence type="ECO:0000313" key="2">
    <source>
        <dbReference type="EMBL" id="MDG3495470.1"/>
    </source>
</evidence>
<dbReference type="Pfam" id="PF12644">
    <property type="entry name" value="DUF3782"/>
    <property type="match status" value="1"/>
</dbReference>
<keyword evidence="3" id="KW-1185">Reference proteome</keyword>
<reference evidence="2" key="1">
    <citation type="submission" date="2019-05" db="EMBL/GenBank/DDBJ databases">
        <title>Whole genome sequencing of Pseudanabaena catenata USMAC16.</title>
        <authorList>
            <person name="Khan Z."/>
            <person name="Omar W.M."/>
            <person name="Convey P."/>
            <person name="Merican F."/>
            <person name="Najimudin N."/>
        </authorList>
    </citation>
    <scope>NUCLEOTIDE SEQUENCE</scope>
    <source>
        <strain evidence="2">USMAC16</strain>
    </source>
</reference>
<dbReference type="PANTHER" id="PTHR38753:SF1">
    <property type="entry name" value="SLR1441 PROTEIN"/>
    <property type="match status" value="1"/>
</dbReference>
<dbReference type="InterPro" id="IPR024271">
    <property type="entry name" value="DUF3782"/>
</dbReference>
<dbReference type="SUPFAM" id="SSF52980">
    <property type="entry name" value="Restriction endonuclease-like"/>
    <property type="match status" value="1"/>
</dbReference>
<dbReference type="RefSeq" id="WP_009627597.1">
    <property type="nucleotide sequence ID" value="NZ_VBTY01000103.1"/>
</dbReference>
<accession>A0A9X4MBQ8</accession>
<organism evidence="2 3">
    <name type="scientific">Pseudanabaena catenata USMAC16</name>
    <dbReference type="NCBI Taxonomy" id="1855837"/>
    <lineage>
        <taxon>Bacteria</taxon>
        <taxon>Bacillati</taxon>
        <taxon>Cyanobacteriota</taxon>
        <taxon>Cyanophyceae</taxon>
        <taxon>Pseudanabaenales</taxon>
        <taxon>Pseudanabaenaceae</taxon>
        <taxon>Pseudanabaena</taxon>
    </lineage>
</organism>
<dbReference type="GO" id="GO:0003676">
    <property type="term" value="F:nucleic acid binding"/>
    <property type="evidence" value="ECO:0007669"/>
    <property type="project" value="InterPro"/>
</dbReference>
<evidence type="ECO:0000313" key="3">
    <source>
        <dbReference type="Proteomes" id="UP001152872"/>
    </source>
</evidence>
<sequence>MSQRPVTIDDIFELFRESERQRKEQQQVVLQSLENYKQASEEALQKYKSASEQEMAELKKIVAQTNRQVGGITSRWGEFVENLVRPAAVRMFREKGIEVHFTALRVEAQDANGSIEIDVLAENTNEVVAIEVKSHLEVRDVKRFLITLDRFKQALPKYQSYKLYGAIAGIKVDERADEYATQEGLFLIKPSGDTVAIANGQDFVAKTW</sequence>
<evidence type="ECO:0000256" key="1">
    <source>
        <dbReference type="SAM" id="Coils"/>
    </source>
</evidence>
<feature type="coiled-coil region" evidence="1">
    <location>
        <begin position="30"/>
        <end position="68"/>
    </location>
</feature>